<dbReference type="GO" id="GO:0060468">
    <property type="term" value="P:prevention of polyspermy"/>
    <property type="evidence" value="ECO:0007669"/>
    <property type="project" value="TreeGrafter"/>
</dbReference>
<keyword evidence="12" id="KW-0278">Fertilization</keyword>
<evidence type="ECO:0000313" key="19">
    <source>
        <dbReference type="Proteomes" id="UP000005226"/>
    </source>
</evidence>
<reference evidence="18" key="3">
    <citation type="submission" date="2025-09" db="UniProtKB">
        <authorList>
            <consortium name="Ensembl"/>
        </authorList>
    </citation>
    <scope>IDENTIFICATION</scope>
</reference>
<evidence type="ECO:0000256" key="5">
    <source>
        <dbReference type="ARBA" id="ARBA00022530"/>
    </source>
</evidence>
<keyword evidence="19" id="KW-1185">Reference proteome</keyword>
<dbReference type="PROSITE" id="PS51034">
    <property type="entry name" value="ZP_2"/>
    <property type="match status" value="1"/>
</dbReference>
<dbReference type="InterPro" id="IPR044913">
    <property type="entry name" value="P_trefoil_dom_sf"/>
</dbReference>
<dbReference type="GeneID" id="105418457"/>
<dbReference type="GO" id="GO:0035805">
    <property type="term" value="C:egg coat"/>
    <property type="evidence" value="ECO:0007669"/>
    <property type="project" value="UniProtKB-SubCell"/>
</dbReference>
<evidence type="ECO:0000256" key="14">
    <source>
        <dbReference type="PROSITE-ProRule" id="PRU00779"/>
    </source>
</evidence>
<reference evidence="18 19" key="1">
    <citation type="journal article" date="2011" name="Genome Biol. Evol.">
        <title>Integration of the genetic map and genome assembly of fugu facilitates insights into distinct features of genome evolution in teleosts and mammals.</title>
        <authorList>
            <person name="Kai W."/>
            <person name="Kikuchi K."/>
            <person name="Tohari S."/>
            <person name="Chew A.K."/>
            <person name="Tay A."/>
            <person name="Fujiwara A."/>
            <person name="Hosoya S."/>
            <person name="Suetake H."/>
            <person name="Naruse K."/>
            <person name="Brenner S."/>
            <person name="Suzuki Y."/>
            <person name="Venkatesh B."/>
        </authorList>
    </citation>
    <scope>NUCLEOTIDE SEQUENCE [LARGE SCALE GENOMIC DNA]</scope>
</reference>
<reference evidence="18" key="2">
    <citation type="submission" date="2025-08" db="UniProtKB">
        <authorList>
            <consortium name="Ensembl"/>
        </authorList>
    </citation>
    <scope>IDENTIFICATION</scope>
</reference>
<dbReference type="AlphaFoldDB" id="A0A3B5K3F9"/>
<dbReference type="InParanoid" id="A0A3B5K3F9"/>
<dbReference type="Pfam" id="PF23344">
    <property type="entry name" value="ZP-N"/>
    <property type="match status" value="1"/>
</dbReference>
<feature type="domain" description="P-type" evidence="17">
    <location>
        <begin position="707"/>
        <end position="747"/>
    </location>
</feature>
<dbReference type="CDD" id="cd00111">
    <property type="entry name" value="Trefoil"/>
    <property type="match status" value="1"/>
</dbReference>
<dbReference type="OMA" id="PKHCGYS"/>
<dbReference type="Gene3D" id="2.60.40.4100">
    <property type="entry name" value="Zona pellucida, ZP-C domain"/>
    <property type="match status" value="1"/>
</dbReference>
<keyword evidence="9" id="KW-0472">Membrane</keyword>
<dbReference type="InterPro" id="IPR001507">
    <property type="entry name" value="ZP_dom"/>
</dbReference>
<feature type="domain" description="ZP" evidence="16">
    <location>
        <begin position="749"/>
        <end position="1017"/>
    </location>
</feature>
<evidence type="ECO:0000256" key="2">
    <source>
        <dbReference type="ARBA" id="ARBA00010863"/>
    </source>
</evidence>
<comment type="similarity">
    <text evidence="2">Belongs to the ZP domain family. ZPB subfamily.</text>
</comment>
<keyword evidence="3" id="KW-1003">Cell membrane</keyword>
<dbReference type="PROSITE" id="PS51448">
    <property type="entry name" value="P_TREFOIL_2"/>
    <property type="match status" value="1"/>
</dbReference>
<dbReference type="Pfam" id="PF00100">
    <property type="entry name" value="Zona_pellucida"/>
    <property type="match status" value="1"/>
</dbReference>
<comment type="subcellular location">
    <subcellularLocation>
        <location evidence="1">Cell membrane</location>
        <topology evidence="1">Single-pass type I membrane protein</topology>
    </subcellularLocation>
    <subcellularLocation>
        <location evidence="13">Zona pellucida</location>
    </subcellularLocation>
</comment>
<keyword evidence="5" id="KW-0272">Extracellular matrix</keyword>
<evidence type="ECO:0000256" key="13">
    <source>
        <dbReference type="ARBA" id="ARBA00024183"/>
    </source>
</evidence>
<dbReference type="InterPro" id="IPR042235">
    <property type="entry name" value="ZP-C_dom"/>
</dbReference>
<dbReference type="Ensembl" id="ENSTRUT00000053263.2">
    <property type="protein sequence ID" value="ENSTRUP00000052142.2"/>
    <property type="gene ID" value="ENSTRUG00000025478.2"/>
</dbReference>
<keyword evidence="7" id="KW-0812">Transmembrane</keyword>
<dbReference type="PANTHER" id="PTHR23343">
    <property type="entry name" value="ZONA PELLUCIDA SPERM-BINDING PROTEIN"/>
    <property type="match status" value="1"/>
</dbReference>
<feature type="disulfide bond" evidence="14">
    <location>
        <begin position="709"/>
        <end position="735"/>
    </location>
</feature>
<dbReference type="GO" id="GO:0005886">
    <property type="term" value="C:plasma membrane"/>
    <property type="evidence" value="ECO:0007669"/>
    <property type="project" value="UniProtKB-SubCell"/>
</dbReference>
<dbReference type="Proteomes" id="UP000005226">
    <property type="component" value="Chromosome 17"/>
</dbReference>
<dbReference type="PROSITE" id="PS00025">
    <property type="entry name" value="P_TREFOIL_1"/>
    <property type="match status" value="1"/>
</dbReference>
<dbReference type="SMART" id="SM00018">
    <property type="entry name" value="PD"/>
    <property type="match status" value="1"/>
</dbReference>
<protein>
    <submittedName>
        <fullName evidence="18">Uncharacterized LOC105418457</fullName>
    </submittedName>
</protein>
<evidence type="ECO:0000256" key="8">
    <source>
        <dbReference type="ARBA" id="ARBA00022989"/>
    </source>
</evidence>
<feature type="disulfide bond" evidence="14">
    <location>
        <begin position="719"/>
        <end position="734"/>
    </location>
</feature>
<keyword evidence="4" id="KW-0964">Secreted</keyword>
<evidence type="ECO:0000256" key="10">
    <source>
        <dbReference type="ARBA" id="ARBA00023157"/>
    </source>
</evidence>
<evidence type="ECO:0000256" key="7">
    <source>
        <dbReference type="ARBA" id="ARBA00022692"/>
    </source>
</evidence>
<dbReference type="InterPro" id="IPR051148">
    <property type="entry name" value="Zona_Pellucida_Domain_gp"/>
</dbReference>
<dbReference type="Gene3D" id="2.60.40.3210">
    <property type="entry name" value="Zona pellucida, ZP-N domain"/>
    <property type="match status" value="1"/>
</dbReference>
<dbReference type="GO" id="GO:0035804">
    <property type="term" value="F:structural constituent of egg coat"/>
    <property type="evidence" value="ECO:0007669"/>
    <property type="project" value="TreeGrafter"/>
</dbReference>
<dbReference type="Pfam" id="PF00088">
    <property type="entry name" value="Trefoil"/>
    <property type="match status" value="1"/>
</dbReference>
<dbReference type="SUPFAM" id="SSF57492">
    <property type="entry name" value="Trefoil"/>
    <property type="match status" value="1"/>
</dbReference>
<accession>A0A3B5K3F9</accession>
<name>A0A3B5K3F9_TAKRU</name>
<dbReference type="InterPro" id="IPR055355">
    <property type="entry name" value="ZP-C"/>
</dbReference>
<dbReference type="GO" id="GO:0032190">
    <property type="term" value="F:acrosin binding"/>
    <property type="evidence" value="ECO:0007669"/>
    <property type="project" value="TreeGrafter"/>
</dbReference>
<dbReference type="STRING" id="31033.ENSTRUP00000052142"/>
<evidence type="ECO:0000256" key="12">
    <source>
        <dbReference type="ARBA" id="ARBA00023279"/>
    </source>
</evidence>
<evidence type="ECO:0000313" key="18">
    <source>
        <dbReference type="Ensembl" id="ENSTRUP00000052142.2"/>
    </source>
</evidence>
<dbReference type="KEGG" id="tru:105418457"/>
<dbReference type="RefSeq" id="XP_011616251.2">
    <property type="nucleotide sequence ID" value="XM_011617949.2"/>
</dbReference>
<evidence type="ECO:0000256" key="3">
    <source>
        <dbReference type="ARBA" id="ARBA00022475"/>
    </source>
</evidence>
<comment type="caution">
    <text evidence="14">Lacks conserved residue(s) required for the propagation of feature annotation.</text>
</comment>
<keyword evidence="6" id="KW-0165">Cleavage on pair of basic residues</keyword>
<evidence type="ECO:0000256" key="6">
    <source>
        <dbReference type="ARBA" id="ARBA00022685"/>
    </source>
</evidence>
<dbReference type="PANTHER" id="PTHR23343:SF117">
    <property type="entry name" value="ZONA PELLUCIDA SPERM-BINDING PROTEIN 4-LIKE ISOFORM X1"/>
    <property type="match status" value="1"/>
</dbReference>
<dbReference type="OrthoDB" id="9907024at2759"/>
<organism evidence="18 19">
    <name type="scientific">Takifugu rubripes</name>
    <name type="common">Japanese pufferfish</name>
    <name type="synonym">Fugu rubripes</name>
    <dbReference type="NCBI Taxonomy" id="31033"/>
    <lineage>
        <taxon>Eukaryota</taxon>
        <taxon>Metazoa</taxon>
        <taxon>Chordata</taxon>
        <taxon>Craniata</taxon>
        <taxon>Vertebrata</taxon>
        <taxon>Euteleostomi</taxon>
        <taxon>Actinopterygii</taxon>
        <taxon>Neopterygii</taxon>
        <taxon>Teleostei</taxon>
        <taxon>Neoteleostei</taxon>
        <taxon>Acanthomorphata</taxon>
        <taxon>Eupercaria</taxon>
        <taxon>Tetraodontiformes</taxon>
        <taxon>Tetradontoidea</taxon>
        <taxon>Tetraodontidae</taxon>
        <taxon>Takifugu</taxon>
    </lineage>
</organism>
<dbReference type="InterPro" id="IPR055356">
    <property type="entry name" value="ZP-N"/>
</dbReference>
<evidence type="ECO:0000256" key="1">
    <source>
        <dbReference type="ARBA" id="ARBA00004251"/>
    </source>
</evidence>
<keyword evidence="8" id="KW-1133">Transmembrane helix</keyword>
<proteinExistence type="inferred from homology"/>
<evidence type="ECO:0000256" key="9">
    <source>
        <dbReference type="ARBA" id="ARBA00023136"/>
    </source>
</evidence>
<evidence type="ECO:0000256" key="11">
    <source>
        <dbReference type="ARBA" id="ARBA00023180"/>
    </source>
</evidence>
<keyword evidence="10 14" id="KW-1015">Disulfide bond</keyword>
<dbReference type="GeneTree" id="ENSGT00940000163253"/>
<keyword evidence="11" id="KW-0325">Glycoprotein</keyword>
<dbReference type="GO" id="GO:0007339">
    <property type="term" value="P:binding of sperm to zona pellucida"/>
    <property type="evidence" value="ECO:0007669"/>
    <property type="project" value="TreeGrafter"/>
</dbReference>
<sequence length="1022" mass="112079">MSGKMRRENSPLIFAVVVYLQLFRTSHSVSLWHRDGSADRITADNRHLEPDGNAWTVDNRTWTAGLSRRPRASAPNSADGEQADFTGFQGTVVAPPFPALVTTSPSLLCEDDAMTFTASGEIFSYLLVDRDGAPPISPLQLPPYCGYSVKPSWDDVQLMMPYDACYIRQENGSYVLPLLWSGDPLKLLCPVHTPAPSPSPSVFCSTYGMAVQVEGQQPDMRATVNGAWVPFVSEQCGQIVSSDLGQLTLFISYSAPCLTLDGGLQLRFIKDGQEYVFICPELYPYPDGLVPPGHAPTHPPQIQGHVAPFPDYGPYSGFYYLQLPPVYPPGLQTVHAPHLTPDSPPGPPLSLQQLTQLSSLIGPPSPGEHPEYPHYQHPLLVQAPSFPGPIPEVPVYLLPLFSPFYHLPPTASPPAATSEPPKADVPQLTCPPYTESICGYYSYYDPLYQPLYPPGPWPVATATTPPATTQPTTSSAASGPTTGTLRVPSVKCRMENVTVFLPFAIPVSIQVRDFTQRWRSLSELPPHCNYKIKAAQDPGVIFYSPLPACQSETKNSTTISLLLRYLDLSVGAYEVLEVQCPHGTPAPVPAAPSPRPPSTTGVSPPVVPKVLCSSHQMAVELPAGAISGIYVKDIKGNQVKLRDAPKDCGYSVRRNKHGKIQLRFQLHLRCHMSEQGQRYSIVVGYVTEAGRQENRFSCPVLIPEPRKECHLPSKQRLPCGPGSVTKPQCLSKGCCFSVQAPTCYYSMDACTLDQHFVFSVPAALVDPPLSPAMLFTLGNSTCKPERVTSDYALFKIPMDGCGAQKVVVGKTLIYMVEIFNMVQTLNLSYGTITRDSPFRLLVECRYLLDTVPSVSYMVKTPSLGSAVSGLGVFGVQLRIAKDAQYSSYYPQYHRPLQKLLGKPLYLELRLLNNSDTTVVLLVHYCVAYPRSGNAVWILLYNGCPNPLDPGPQRSVLLEPPPPSQGHVRRFTINTFQFLQDAEVGNQEEEIYFMCSTEVCSRRDGPCMEGCFGQQRSWGAGGF</sequence>
<evidence type="ECO:0000259" key="16">
    <source>
        <dbReference type="PROSITE" id="PS51034"/>
    </source>
</evidence>
<feature type="region of interest" description="Disordered" evidence="15">
    <location>
        <begin position="462"/>
        <end position="482"/>
    </location>
</feature>
<dbReference type="InterPro" id="IPR017957">
    <property type="entry name" value="P_trefoil_CS"/>
</dbReference>
<evidence type="ECO:0000256" key="4">
    <source>
        <dbReference type="ARBA" id="ARBA00022525"/>
    </source>
</evidence>
<evidence type="ECO:0000256" key="15">
    <source>
        <dbReference type="SAM" id="MobiDB-lite"/>
    </source>
</evidence>
<dbReference type="Gene3D" id="4.10.110.10">
    <property type="entry name" value="Spasmolytic Protein, domain 1"/>
    <property type="match status" value="1"/>
</dbReference>
<gene>
    <name evidence="18" type="primary">LOC105418457</name>
</gene>
<dbReference type="InterPro" id="IPR000519">
    <property type="entry name" value="P_trefoil_dom"/>
</dbReference>
<dbReference type="SMART" id="SM00241">
    <property type="entry name" value="ZP"/>
    <property type="match status" value="1"/>
</dbReference>
<evidence type="ECO:0000259" key="17">
    <source>
        <dbReference type="PROSITE" id="PS51448"/>
    </source>
</evidence>